<name>A0A2J6TN24_9HELO</name>
<keyword evidence="1" id="KW-0812">Transmembrane</keyword>
<dbReference type="RefSeq" id="XP_024741325.1">
    <property type="nucleotide sequence ID" value="XM_024871748.1"/>
</dbReference>
<reference evidence="2 3" key="1">
    <citation type="submission" date="2016-04" db="EMBL/GenBank/DDBJ databases">
        <title>A degradative enzymes factory behind the ericoid mycorrhizal symbiosis.</title>
        <authorList>
            <consortium name="DOE Joint Genome Institute"/>
            <person name="Martino E."/>
            <person name="Morin E."/>
            <person name="Grelet G."/>
            <person name="Kuo A."/>
            <person name="Kohler A."/>
            <person name="Daghino S."/>
            <person name="Barry K."/>
            <person name="Choi C."/>
            <person name="Cichocki N."/>
            <person name="Clum A."/>
            <person name="Copeland A."/>
            <person name="Hainaut M."/>
            <person name="Haridas S."/>
            <person name="Labutti K."/>
            <person name="Lindquist E."/>
            <person name="Lipzen A."/>
            <person name="Khouja H.-R."/>
            <person name="Murat C."/>
            <person name="Ohm R."/>
            <person name="Olson A."/>
            <person name="Spatafora J."/>
            <person name="Veneault-Fourrey C."/>
            <person name="Henrissat B."/>
            <person name="Grigoriev I."/>
            <person name="Martin F."/>
            <person name="Perotto S."/>
        </authorList>
    </citation>
    <scope>NUCLEOTIDE SEQUENCE [LARGE SCALE GENOMIC DNA]</scope>
    <source>
        <strain evidence="2 3">E</strain>
    </source>
</reference>
<dbReference type="AlphaFoldDB" id="A0A2J6TN24"/>
<gene>
    <name evidence="2" type="ORF">K444DRAFT_303882</name>
</gene>
<evidence type="ECO:0000256" key="1">
    <source>
        <dbReference type="SAM" id="Phobius"/>
    </source>
</evidence>
<feature type="transmembrane region" description="Helical" evidence="1">
    <location>
        <begin position="20"/>
        <end position="38"/>
    </location>
</feature>
<keyword evidence="3" id="KW-1185">Reference proteome</keyword>
<dbReference type="InParanoid" id="A0A2J6TN24"/>
<dbReference type="EMBL" id="KZ613758">
    <property type="protein sequence ID" value="PMD64421.1"/>
    <property type="molecule type" value="Genomic_DNA"/>
</dbReference>
<organism evidence="2 3">
    <name type="scientific">Hyaloscypha bicolor E</name>
    <dbReference type="NCBI Taxonomy" id="1095630"/>
    <lineage>
        <taxon>Eukaryota</taxon>
        <taxon>Fungi</taxon>
        <taxon>Dikarya</taxon>
        <taxon>Ascomycota</taxon>
        <taxon>Pezizomycotina</taxon>
        <taxon>Leotiomycetes</taxon>
        <taxon>Helotiales</taxon>
        <taxon>Hyaloscyphaceae</taxon>
        <taxon>Hyaloscypha</taxon>
        <taxon>Hyaloscypha bicolor</taxon>
    </lineage>
</organism>
<keyword evidence="1" id="KW-0472">Membrane</keyword>
<evidence type="ECO:0000313" key="2">
    <source>
        <dbReference type="EMBL" id="PMD64421.1"/>
    </source>
</evidence>
<proteinExistence type="predicted"/>
<protein>
    <submittedName>
        <fullName evidence="2">Uncharacterized protein</fullName>
    </submittedName>
</protein>
<dbReference type="GeneID" id="36579830"/>
<evidence type="ECO:0000313" key="3">
    <source>
        <dbReference type="Proteomes" id="UP000235371"/>
    </source>
</evidence>
<sequence length="106" mass="12734">MLLVFSGQKSPMRVAERSNLVLVASLPFSLHSLILVVYMCGQINKLRLPLHLLFVSSLDFRALSFSWRQIWQRFRRHWPDLEHGFRFGRRRWSIRDNFIFAWLIGF</sequence>
<keyword evidence="1" id="KW-1133">Transmembrane helix</keyword>
<accession>A0A2J6TN24</accession>
<dbReference type="Proteomes" id="UP000235371">
    <property type="component" value="Unassembled WGS sequence"/>
</dbReference>